<evidence type="ECO:0000313" key="2">
    <source>
        <dbReference type="EMBL" id="KAL3809796.1"/>
    </source>
</evidence>
<protein>
    <recommendedName>
        <fullName evidence="4">DUF711 family protein</fullName>
    </recommendedName>
</protein>
<gene>
    <name evidence="2" type="ORF">ACHAXA_003033</name>
</gene>
<evidence type="ECO:0000313" key="3">
    <source>
        <dbReference type="Proteomes" id="UP001530377"/>
    </source>
</evidence>
<sequence length="519" mass="55832">MTSNEVRPFRIRTITAFVDLHPDDFADEVVDDDVNDGNNAKGETLLGVYVKVNKCATILRELETAFMNIGYEVQTLRIATNPFGEWLTTTMTTTEYDGVVDDDDALESTTRGKRRKIDGGCYGEIRRRLSLLDGLLASNDISFCSLGPSTIPNHTTEICPVIVSSSHRFSCSANVDSCDLNAARAASACMIRISKLGDDGYDNDGIDGGDHHVRGGIGNFRFCASSRIDTVPFFPGARSPPVRPTLTSPPDDDDDDDGENDETGGGGECDNRPRTTTTMMMGFAIGLENGGFARMLLEEAKTISEIKRVFNGRLRDELLIVQGVCTSFVSSHHRTRRCDDDDCAVDIRYMGIDTSLNPSLDDGGSVADAIECLGEVCGDFGRYGTMAAASAITTSLQSIPDVLITGYCGLMLPVLEDRRLAELASVISEGGGDSGGGCRLTIDKIMCISSVCGVGVDTVPIPGKVDEDALTSLILDVAALAGRWDKPLSCRVFPVPGKVAGEMTTFDSPYLCNSRIFDF</sequence>
<accession>A0ABD3RE60</accession>
<dbReference type="SUPFAM" id="SSF51998">
    <property type="entry name" value="PFL-like glycyl radical enzymes"/>
    <property type="match status" value="2"/>
</dbReference>
<dbReference type="InterPro" id="IPR007841">
    <property type="entry name" value="UPF0210"/>
</dbReference>
<dbReference type="Gene3D" id="3.20.70.20">
    <property type="match status" value="1"/>
</dbReference>
<feature type="region of interest" description="Disordered" evidence="1">
    <location>
        <begin position="234"/>
        <end position="275"/>
    </location>
</feature>
<evidence type="ECO:0008006" key="4">
    <source>
        <dbReference type="Google" id="ProtNLM"/>
    </source>
</evidence>
<dbReference type="EMBL" id="JALLPB020000374">
    <property type="protein sequence ID" value="KAL3809796.1"/>
    <property type="molecule type" value="Genomic_DNA"/>
</dbReference>
<dbReference type="PANTHER" id="PTHR37560">
    <property type="entry name" value="UPF0210 PROTEIN SPR0218"/>
    <property type="match status" value="1"/>
</dbReference>
<feature type="compositionally biased region" description="Acidic residues" evidence="1">
    <location>
        <begin position="250"/>
        <end position="262"/>
    </location>
</feature>
<organism evidence="2 3">
    <name type="scientific">Cyclostephanos tholiformis</name>
    <dbReference type="NCBI Taxonomy" id="382380"/>
    <lineage>
        <taxon>Eukaryota</taxon>
        <taxon>Sar</taxon>
        <taxon>Stramenopiles</taxon>
        <taxon>Ochrophyta</taxon>
        <taxon>Bacillariophyta</taxon>
        <taxon>Coscinodiscophyceae</taxon>
        <taxon>Thalassiosirophycidae</taxon>
        <taxon>Stephanodiscales</taxon>
        <taxon>Stephanodiscaceae</taxon>
        <taxon>Cyclostephanos</taxon>
    </lineage>
</organism>
<dbReference type="PANTHER" id="PTHR37560:SF2">
    <property type="entry name" value="DUF711 DOMAIN-CONTAINING PROTEIN"/>
    <property type="match status" value="1"/>
</dbReference>
<keyword evidence="3" id="KW-1185">Reference proteome</keyword>
<name>A0ABD3RE60_9STRA</name>
<evidence type="ECO:0000256" key="1">
    <source>
        <dbReference type="SAM" id="MobiDB-lite"/>
    </source>
</evidence>
<dbReference type="Pfam" id="PF05167">
    <property type="entry name" value="DUF711"/>
    <property type="match status" value="2"/>
</dbReference>
<proteinExistence type="predicted"/>
<dbReference type="Proteomes" id="UP001530377">
    <property type="component" value="Unassembled WGS sequence"/>
</dbReference>
<reference evidence="2 3" key="1">
    <citation type="submission" date="2024-10" db="EMBL/GenBank/DDBJ databases">
        <title>Updated reference genomes for cyclostephanoid diatoms.</title>
        <authorList>
            <person name="Roberts W.R."/>
            <person name="Alverson A.J."/>
        </authorList>
    </citation>
    <scope>NUCLEOTIDE SEQUENCE [LARGE SCALE GENOMIC DNA]</scope>
    <source>
        <strain evidence="2 3">AJA228-03</strain>
    </source>
</reference>
<dbReference type="AlphaFoldDB" id="A0ABD3RE60"/>
<comment type="caution">
    <text evidence="2">The sequence shown here is derived from an EMBL/GenBank/DDBJ whole genome shotgun (WGS) entry which is preliminary data.</text>
</comment>